<dbReference type="Pfam" id="PF00564">
    <property type="entry name" value="PB1"/>
    <property type="match status" value="1"/>
</dbReference>
<dbReference type="SMART" id="SM00454">
    <property type="entry name" value="SAM"/>
    <property type="match status" value="1"/>
</dbReference>
<dbReference type="InterPro" id="IPR000270">
    <property type="entry name" value="PB1_dom"/>
</dbReference>
<dbReference type="SUPFAM" id="SSF47769">
    <property type="entry name" value="SAM/Pointed domain"/>
    <property type="match status" value="1"/>
</dbReference>
<organism evidence="2 3">
    <name type="scientific">Dimargaris cristalligena</name>
    <dbReference type="NCBI Taxonomy" id="215637"/>
    <lineage>
        <taxon>Eukaryota</taxon>
        <taxon>Fungi</taxon>
        <taxon>Fungi incertae sedis</taxon>
        <taxon>Zoopagomycota</taxon>
        <taxon>Kickxellomycotina</taxon>
        <taxon>Dimargaritomycetes</taxon>
        <taxon>Dimargaritales</taxon>
        <taxon>Dimargaritaceae</taxon>
        <taxon>Dimargaris</taxon>
    </lineage>
</organism>
<keyword evidence="3" id="KW-1185">Reference proteome</keyword>
<sequence>MAACAHATIKLAFKEECHRFNVPWESLTVELLAVKARELYGLEKQDFTLAHRDHEGDMITISNAEELGELIREDISPTKSSLRLHIRLKDPAAQPPSLSIEGLGLDEPMSTDLISNVARGRFGKEFSEEEIINILRDISLFISTRDLGPDILSSVASEKSLITPQNATLIESKPRAQVVASKSDLDKCAKAGLPESHHSLVTAWSLAEVAEWISAQGYEEYAQAIQDNDITGDILVQLDDNNLKDLGIQSIGKRITLLKSIRKLKEQCVLDSLATRHSQGKLETPST</sequence>
<dbReference type="AlphaFoldDB" id="A0A4P9ZTH0"/>
<dbReference type="OrthoDB" id="266718at2759"/>
<dbReference type="CDD" id="cd05992">
    <property type="entry name" value="PB1"/>
    <property type="match status" value="1"/>
</dbReference>
<dbReference type="PANTHER" id="PTHR46829:SF1">
    <property type="entry name" value="STERILE ALPHA MOTIF DOMAIN-CONTAINING PROTEIN 15"/>
    <property type="match status" value="1"/>
</dbReference>
<proteinExistence type="predicted"/>
<dbReference type="STRING" id="215637.A0A4P9ZTH0"/>
<dbReference type="PANTHER" id="PTHR46829">
    <property type="entry name" value="STERILE ALPHA MOTIF DOMAIN-CONTAINING PROTEIN 15"/>
    <property type="match status" value="1"/>
</dbReference>
<dbReference type="InterPro" id="IPR013761">
    <property type="entry name" value="SAM/pointed_sf"/>
</dbReference>
<dbReference type="Pfam" id="PF07647">
    <property type="entry name" value="SAM_2"/>
    <property type="match status" value="1"/>
</dbReference>
<dbReference type="Gene3D" id="3.10.20.90">
    <property type="entry name" value="Phosphatidylinositol 3-kinase Catalytic Subunit, Chain A, domain 1"/>
    <property type="match status" value="1"/>
</dbReference>
<feature type="domain" description="SAM" evidence="1">
    <location>
        <begin position="204"/>
        <end position="267"/>
    </location>
</feature>
<accession>A0A4P9ZTH0</accession>
<reference evidence="3" key="1">
    <citation type="journal article" date="2018" name="Nat. Microbiol.">
        <title>Leveraging single-cell genomics to expand the fungal tree of life.</title>
        <authorList>
            <person name="Ahrendt S.R."/>
            <person name="Quandt C.A."/>
            <person name="Ciobanu D."/>
            <person name="Clum A."/>
            <person name="Salamov A."/>
            <person name="Andreopoulos B."/>
            <person name="Cheng J.F."/>
            <person name="Woyke T."/>
            <person name="Pelin A."/>
            <person name="Henrissat B."/>
            <person name="Reynolds N.K."/>
            <person name="Benny G.L."/>
            <person name="Smith M.E."/>
            <person name="James T.Y."/>
            <person name="Grigoriev I.V."/>
        </authorList>
    </citation>
    <scope>NUCLEOTIDE SEQUENCE [LARGE SCALE GENOMIC DNA]</scope>
    <source>
        <strain evidence="3">RSA 468</strain>
    </source>
</reference>
<dbReference type="SUPFAM" id="SSF54277">
    <property type="entry name" value="CAD &amp; PB1 domains"/>
    <property type="match status" value="1"/>
</dbReference>
<dbReference type="InterPro" id="IPR001660">
    <property type="entry name" value="SAM"/>
</dbReference>
<dbReference type="Gene3D" id="1.10.150.50">
    <property type="entry name" value="Transcription Factor, Ets-1"/>
    <property type="match status" value="1"/>
</dbReference>
<dbReference type="PROSITE" id="PS50105">
    <property type="entry name" value="SAM_DOMAIN"/>
    <property type="match status" value="1"/>
</dbReference>
<gene>
    <name evidence="2" type="ORF">BJ085DRAFT_33761</name>
</gene>
<dbReference type="SMART" id="SM00666">
    <property type="entry name" value="PB1"/>
    <property type="match status" value="1"/>
</dbReference>
<evidence type="ECO:0000259" key="1">
    <source>
        <dbReference type="PROSITE" id="PS50105"/>
    </source>
</evidence>
<dbReference type="Proteomes" id="UP000268162">
    <property type="component" value="Unassembled WGS sequence"/>
</dbReference>
<dbReference type="EMBL" id="ML002581">
    <property type="protein sequence ID" value="RKP36874.1"/>
    <property type="molecule type" value="Genomic_DNA"/>
</dbReference>
<name>A0A4P9ZTH0_9FUNG</name>
<protein>
    <recommendedName>
        <fullName evidence="1">SAM domain-containing protein</fullName>
    </recommendedName>
</protein>
<evidence type="ECO:0000313" key="2">
    <source>
        <dbReference type="EMBL" id="RKP36874.1"/>
    </source>
</evidence>
<evidence type="ECO:0000313" key="3">
    <source>
        <dbReference type="Proteomes" id="UP000268162"/>
    </source>
</evidence>